<reference evidence="1 2" key="1">
    <citation type="journal article" date="2008" name="Nature">
        <title>The genome of the model beetle and pest Tribolium castaneum.</title>
        <authorList>
            <consortium name="Tribolium Genome Sequencing Consortium"/>
            <person name="Richards S."/>
            <person name="Gibbs R.A."/>
            <person name="Weinstock G.M."/>
            <person name="Brown S.J."/>
            <person name="Denell R."/>
            <person name="Beeman R.W."/>
            <person name="Gibbs R."/>
            <person name="Beeman R.W."/>
            <person name="Brown S.J."/>
            <person name="Bucher G."/>
            <person name="Friedrich M."/>
            <person name="Grimmelikhuijzen C.J."/>
            <person name="Klingler M."/>
            <person name="Lorenzen M."/>
            <person name="Richards S."/>
            <person name="Roth S."/>
            <person name="Schroder R."/>
            <person name="Tautz D."/>
            <person name="Zdobnov E.M."/>
            <person name="Muzny D."/>
            <person name="Gibbs R.A."/>
            <person name="Weinstock G.M."/>
            <person name="Attaway T."/>
            <person name="Bell S."/>
            <person name="Buhay C.J."/>
            <person name="Chandrabose M.N."/>
            <person name="Chavez D."/>
            <person name="Clerk-Blankenburg K.P."/>
            <person name="Cree A."/>
            <person name="Dao M."/>
            <person name="Davis C."/>
            <person name="Chacko J."/>
            <person name="Dinh H."/>
            <person name="Dugan-Rocha S."/>
            <person name="Fowler G."/>
            <person name="Garner T.T."/>
            <person name="Garnes J."/>
            <person name="Gnirke A."/>
            <person name="Hawes A."/>
            <person name="Hernandez J."/>
            <person name="Hines S."/>
            <person name="Holder M."/>
            <person name="Hume J."/>
            <person name="Jhangiani S.N."/>
            <person name="Joshi V."/>
            <person name="Khan Z.M."/>
            <person name="Jackson L."/>
            <person name="Kovar C."/>
            <person name="Kowis A."/>
            <person name="Lee S."/>
            <person name="Lewis L.R."/>
            <person name="Margolis J."/>
            <person name="Morgan M."/>
            <person name="Nazareth L.V."/>
            <person name="Nguyen N."/>
            <person name="Okwuonu G."/>
            <person name="Parker D."/>
            <person name="Richards S."/>
            <person name="Ruiz S.J."/>
            <person name="Santibanez J."/>
            <person name="Savard J."/>
            <person name="Scherer S.E."/>
            <person name="Schneider B."/>
            <person name="Sodergren E."/>
            <person name="Tautz D."/>
            <person name="Vattahil S."/>
            <person name="Villasana D."/>
            <person name="White C.S."/>
            <person name="Wright R."/>
            <person name="Park Y."/>
            <person name="Beeman R.W."/>
            <person name="Lord J."/>
            <person name="Oppert B."/>
            <person name="Lorenzen M."/>
            <person name="Brown S."/>
            <person name="Wang L."/>
            <person name="Savard J."/>
            <person name="Tautz D."/>
            <person name="Richards S."/>
            <person name="Weinstock G."/>
            <person name="Gibbs R.A."/>
            <person name="Liu Y."/>
            <person name="Worley K."/>
            <person name="Weinstock G."/>
            <person name="Elsik C.G."/>
            <person name="Reese J.T."/>
            <person name="Elhaik E."/>
            <person name="Landan G."/>
            <person name="Graur D."/>
            <person name="Arensburger P."/>
            <person name="Atkinson P."/>
            <person name="Beeman R.W."/>
            <person name="Beidler J."/>
            <person name="Brown S.J."/>
            <person name="Demuth J.P."/>
            <person name="Drury D.W."/>
            <person name="Du Y.Z."/>
            <person name="Fujiwara H."/>
            <person name="Lorenzen M."/>
            <person name="Maselli V."/>
            <person name="Osanai M."/>
            <person name="Park Y."/>
            <person name="Robertson H.M."/>
            <person name="Tu Z."/>
            <person name="Wang J.J."/>
            <person name="Wang S."/>
            <person name="Richards S."/>
            <person name="Song H."/>
            <person name="Zhang L."/>
            <person name="Sodergren E."/>
            <person name="Werner D."/>
            <person name="Stanke M."/>
            <person name="Morgenstern B."/>
            <person name="Solovyev V."/>
            <person name="Kosarev P."/>
            <person name="Brown G."/>
            <person name="Chen H.C."/>
            <person name="Ermolaeva O."/>
            <person name="Hlavina W."/>
            <person name="Kapustin Y."/>
            <person name="Kiryutin B."/>
            <person name="Kitts P."/>
            <person name="Maglott D."/>
            <person name="Pruitt K."/>
            <person name="Sapojnikov V."/>
            <person name="Souvorov A."/>
            <person name="Mackey A.J."/>
            <person name="Waterhouse R.M."/>
            <person name="Wyder S."/>
            <person name="Zdobnov E.M."/>
            <person name="Zdobnov E.M."/>
            <person name="Wyder S."/>
            <person name="Kriventseva E.V."/>
            <person name="Kadowaki T."/>
            <person name="Bork P."/>
            <person name="Aranda M."/>
            <person name="Bao R."/>
            <person name="Beermann A."/>
            <person name="Berns N."/>
            <person name="Bolognesi R."/>
            <person name="Bonneton F."/>
            <person name="Bopp D."/>
            <person name="Brown S.J."/>
            <person name="Bucher G."/>
            <person name="Butts T."/>
            <person name="Chaumot A."/>
            <person name="Denell R.E."/>
            <person name="Ferrier D.E."/>
            <person name="Friedrich M."/>
            <person name="Gordon C.M."/>
            <person name="Jindra M."/>
            <person name="Klingler M."/>
            <person name="Lan Q."/>
            <person name="Lattorff H.M."/>
            <person name="Laudet V."/>
            <person name="von Levetsow C."/>
            <person name="Liu Z."/>
            <person name="Lutz R."/>
            <person name="Lynch J.A."/>
            <person name="da Fonseca R.N."/>
            <person name="Posnien N."/>
            <person name="Reuter R."/>
            <person name="Roth S."/>
            <person name="Savard J."/>
            <person name="Schinko J.B."/>
            <person name="Schmitt C."/>
            <person name="Schoppmeier M."/>
            <person name="Schroder R."/>
            <person name="Shippy T.D."/>
            <person name="Simonnet F."/>
            <person name="Marques-Souza H."/>
            <person name="Tautz D."/>
            <person name="Tomoyasu Y."/>
            <person name="Trauner J."/>
            <person name="Van der Zee M."/>
            <person name="Vervoort M."/>
            <person name="Wittkopp N."/>
            <person name="Wimmer E.A."/>
            <person name="Yang X."/>
            <person name="Jones A.K."/>
            <person name="Sattelle D.B."/>
            <person name="Ebert P.R."/>
            <person name="Nelson D."/>
            <person name="Scott J.G."/>
            <person name="Beeman R.W."/>
            <person name="Muthukrishnan S."/>
            <person name="Kramer K.J."/>
            <person name="Arakane Y."/>
            <person name="Beeman R.W."/>
            <person name="Zhu Q."/>
            <person name="Hogenkamp D."/>
            <person name="Dixit R."/>
            <person name="Oppert B."/>
            <person name="Jiang H."/>
            <person name="Zou Z."/>
            <person name="Marshall J."/>
            <person name="Elpidina E."/>
            <person name="Vinokurov K."/>
            <person name="Oppert C."/>
            <person name="Zou Z."/>
            <person name="Evans J."/>
            <person name="Lu Z."/>
            <person name="Zhao P."/>
            <person name="Sumathipala N."/>
            <person name="Altincicek B."/>
            <person name="Vilcinskas A."/>
            <person name="Williams M."/>
            <person name="Hultmark D."/>
            <person name="Hetru C."/>
            <person name="Jiang H."/>
            <person name="Grimmelikhuijzen C.J."/>
            <person name="Hauser F."/>
            <person name="Cazzamali G."/>
            <person name="Williamson M."/>
            <person name="Park Y."/>
            <person name="Li B."/>
            <person name="Tanaka Y."/>
            <person name="Predel R."/>
            <person name="Neupert S."/>
            <person name="Schachtner J."/>
            <person name="Verleyen P."/>
            <person name="Raible F."/>
            <person name="Bork P."/>
            <person name="Friedrich M."/>
            <person name="Walden K.K."/>
            <person name="Robertson H.M."/>
            <person name="Angeli S."/>
            <person name="Foret S."/>
            <person name="Bucher G."/>
            <person name="Schuetz S."/>
            <person name="Maleszka R."/>
            <person name="Wimmer E.A."/>
            <person name="Beeman R.W."/>
            <person name="Lorenzen M."/>
            <person name="Tomoyasu Y."/>
            <person name="Miller S.C."/>
            <person name="Grossmann D."/>
            <person name="Bucher G."/>
        </authorList>
    </citation>
    <scope>NUCLEOTIDE SEQUENCE [LARGE SCALE GENOMIC DNA]</scope>
    <source>
        <strain evidence="1 2">Georgia GA2</strain>
    </source>
</reference>
<evidence type="ECO:0000313" key="1">
    <source>
        <dbReference type="EMBL" id="KYB29150.1"/>
    </source>
</evidence>
<reference evidence="1 2" key="2">
    <citation type="journal article" date="2010" name="Nucleic Acids Res.">
        <title>BeetleBase in 2010: revisions to provide comprehensive genomic information for Tribolium castaneum.</title>
        <authorList>
            <person name="Kim H.S."/>
            <person name="Murphy T."/>
            <person name="Xia J."/>
            <person name="Caragea D."/>
            <person name="Park Y."/>
            <person name="Beeman R.W."/>
            <person name="Lorenzen M.D."/>
            <person name="Butcher S."/>
            <person name="Manak J.R."/>
            <person name="Brown S.J."/>
        </authorList>
    </citation>
    <scope>GENOME REANNOTATION</scope>
    <source>
        <strain evidence="1 2">Georgia GA2</strain>
    </source>
</reference>
<dbReference type="EMBL" id="KQ971312">
    <property type="protein sequence ID" value="KYB29150.1"/>
    <property type="molecule type" value="Genomic_DNA"/>
</dbReference>
<organism evidence="1 2">
    <name type="scientific">Tribolium castaneum</name>
    <name type="common">Red flour beetle</name>
    <dbReference type="NCBI Taxonomy" id="7070"/>
    <lineage>
        <taxon>Eukaryota</taxon>
        <taxon>Metazoa</taxon>
        <taxon>Ecdysozoa</taxon>
        <taxon>Arthropoda</taxon>
        <taxon>Hexapoda</taxon>
        <taxon>Insecta</taxon>
        <taxon>Pterygota</taxon>
        <taxon>Neoptera</taxon>
        <taxon>Endopterygota</taxon>
        <taxon>Coleoptera</taxon>
        <taxon>Polyphaga</taxon>
        <taxon>Cucujiformia</taxon>
        <taxon>Tenebrionidae</taxon>
        <taxon>Tenebrionidae incertae sedis</taxon>
        <taxon>Tribolium</taxon>
    </lineage>
</organism>
<dbReference type="InParanoid" id="A0A139WMF6"/>
<gene>
    <name evidence="1" type="primary">AUGUSTUS-3.0.2_32100</name>
    <name evidence="1" type="ORF">TcasGA2_TC032100</name>
</gene>
<sequence length="98" mass="11157">MESDKYSREKAKKEDDLFGKNLCSNDLPHLHCGNWTTTRRKLTGARTCCNLIKKRETVLHFNGRAFGVLSAEYISEQKDNSGCVATWMGNLKEMDAEL</sequence>
<accession>A0A139WMF6</accession>
<proteinExistence type="predicted"/>
<dbReference type="Proteomes" id="UP000007266">
    <property type="component" value="Linkage group 2"/>
</dbReference>
<name>A0A139WMF6_TRICA</name>
<dbReference type="AlphaFoldDB" id="A0A139WMF6"/>
<evidence type="ECO:0000313" key="2">
    <source>
        <dbReference type="Proteomes" id="UP000007266"/>
    </source>
</evidence>
<keyword evidence="2" id="KW-1185">Reference proteome</keyword>
<protein>
    <submittedName>
        <fullName evidence="1">Uncharacterized protein</fullName>
    </submittedName>
</protein>